<dbReference type="InterPro" id="IPR007300">
    <property type="entry name" value="CidB/LrgB"/>
</dbReference>
<dbReference type="AlphaFoldDB" id="W6MXD3"/>
<evidence type="ECO:0000313" key="8">
    <source>
        <dbReference type="Proteomes" id="UP000019384"/>
    </source>
</evidence>
<gene>
    <name evidence="7" type="ORF">KUCA_T00004674001</name>
</gene>
<dbReference type="Proteomes" id="UP000019384">
    <property type="component" value="Unassembled WGS sequence"/>
</dbReference>
<dbReference type="OrthoDB" id="2502820at2759"/>
<protein>
    <recommendedName>
        <fullName evidence="9">LrgB-like protein</fullName>
    </recommendedName>
</protein>
<dbReference type="GeneID" id="34522068"/>
<evidence type="ECO:0000256" key="6">
    <source>
        <dbReference type="SAM" id="Phobius"/>
    </source>
</evidence>
<evidence type="ECO:0000256" key="4">
    <source>
        <dbReference type="ARBA" id="ARBA00023136"/>
    </source>
</evidence>
<reference evidence="7" key="2">
    <citation type="submission" date="2014-02" db="EMBL/GenBank/DDBJ databases">
        <title>Complete DNA sequence of /Kuraishia capsulata/ illustrates novel genomic features among budding yeasts (/Saccharomycotina/).</title>
        <authorList>
            <person name="Morales L."/>
            <person name="Noel B."/>
            <person name="Porcel B."/>
            <person name="Marcet-Houben M."/>
            <person name="Hullo M-F."/>
            <person name="Sacerdot C."/>
            <person name="Tekaia F."/>
            <person name="Leh-Louis V."/>
            <person name="Despons L."/>
            <person name="Khanna V."/>
            <person name="Aury J-M."/>
            <person name="Barbe V."/>
            <person name="Couloux A."/>
            <person name="Labadie K."/>
            <person name="Pelletier E."/>
            <person name="Souciet J-L."/>
            <person name="Boekhout T."/>
            <person name="Gabaldon T."/>
            <person name="Wincker P."/>
            <person name="Dujon B."/>
        </authorList>
    </citation>
    <scope>NUCLEOTIDE SEQUENCE</scope>
    <source>
        <strain evidence="7">CBS 1993</strain>
    </source>
</reference>
<reference evidence="7" key="1">
    <citation type="submission" date="2013-12" db="EMBL/GenBank/DDBJ databases">
        <authorList>
            <person name="Genoscope - CEA"/>
        </authorList>
    </citation>
    <scope>NUCLEOTIDE SEQUENCE</scope>
    <source>
        <strain evidence="7">CBS 1993</strain>
    </source>
</reference>
<feature type="transmembrane region" description="Helical" evidence="6">
    <location>
        <begin position="249"/>
        <end position="267"/>
    </location>
</feature>
<evidence type="ECO:0000256" key="3">
    <source>
        <dbReference type="ARBA" id="ARBA00022989"/>
    </source>
</evidence>
<keyword evidence="2 6" id="KW-0812">Transmembrane</keyword>
<feature type="transmembrane region" description="Helical" evidence="6">
    <location>
        <begin position="53"/>
        <end position="73"/>
    </location>
</feature>
<evidence type="ECO:0000313" key="7">
    <source>
        <dbReference type="EMBL" id="CDK28690.1"/>
    </source>
</evidence>
<dbReference type="PANTHER" id="PTHR30249">
    <property type="entry name" value="PUTATIVE SEROTONIN TRANSPORTER"/>
    <property type="match status" value="1"/>
</dbReference>
<dbReference type="RefSeq" id="XP_022460680.1">
    <property type="nucleotide sequence ID" value="XM_022601433.1"/>
</dbReference>
<name>W6MXD3_9ASCO</name>
<dbReference type="HOGENOM" id="CLU_024337_1_0_1"/>
<feature type="transmembrane region" description="Helical" evidence="6">
    <location>
        <begin position="438"/>
        <end position="459"/>
    </location>
</feature>
<dbReference type="EMBL" id="HG793129">
    <property type="protein sequence ID" value="CDK28690.1"/>
    <property type="molecule type" value="Genomic_DNA"/>
</dbReference>
<keyword evidence="4 6" id="KW-0472">Membrane</keyword>
<comment type="subcellular location">
    <subcellularLocation>
        <location evidence="1">Membrane</location>
        <topology evidence="1">Multi-pass membrane protein</topology>
    </subcellularLocation>
</comment>
<feature type="region of interest" description="Disordered" evidence="5">
    <location>
        <begin position="157"/>
        <end position="197"/>
    </location>
</feature>
<keyword evidence="3 6" id="KW-1133">Transmembrane helix</keyword>
<accession>W6MXD3</accession>
<feature type="compositionally biased region" description="Basic and acidic residues" evidence="5">
    <location>
        <begin position="170"/>
        <end position="180"/>
    </location>
</feature>
<proteinExistence type="predicted"/>
<evidence type="ECO:0008006" key="9">
    <source>
        <dbReference type="Google" id="ProtNLM"/>
    </source>
</evidence>
<feature type="transmembrane region" description="Helical" evidence="6">
    <location>
        <begin position="494"/>
        <end position="514"/>
    </location>
</feature>
<dbReference type="PANTHER" id="PTHR30249:SF0">
    <property type="entry name" value="PLASTIDAL GLYCOLATE_GLYCERATE TRANSLOCATOR 1, CHLOROPLASTIC"/>
    <property type="match status" value="1"/>
</dbReference>
<feature type="transmembrane region" description="Helical" evidence="6">
    <location>
        <begin position="21"/>
        <end position="41"/>
    </location>
</feature>
<sequence length="526" mass="57946">MSWQNSSISRLLSNKDIKYLFRSYALVPIGIILYLMILYGIQRIIQVIGIRFPSSVCLMLIQFIGLSLLALIFGEKKIEVVLKVLEVPCGFSLRWMNVYFIPAFVVLPLSKHIGVGGAFTICGIFVIGYLAMFALIAYLTLGLEIVQNYLAGKISKRKTPTDSESGAQESKQELKPEFKADSNGTIPELDSATTTASEESQDIATDLENHIEGEALMEQLTQIDQIDTNAAVDRFSRTHGVVVRNLCQVIDWSLYTICFIVGIVVYFTTGYELPYQLGVTVLLFKTCMLIPPRWRRFAHPILISFAVELLIILIFTEIRGQGFLDSLRDYKTGRTYLHLFDGKNYPKLPGCGDLLSSLMDVSIVSLSIPMYRYRMDLKKNFLVLTVPILVCAAICFFCYPPIVSRLGLSDSMALGFTGRSVTLALGTPLVANLGGNQSLMACSTVISGIIGVISGEAMLKLLRLDSDMVEGVTLGLNCGAVSTSHLLTVNPKAASVSSLSFTLFGTVMVIWSSINPLVRTIKDLLV</sequence>
<organism evidence="7 8">
    <name type="scientific">Kuraishia capsulata CBS 1993</name>
    <dbReference type="NCBI Taxonomy" id="1382522"/>
    <lineage>
        <taxon>Eukaryota</taxon>
        <taxon>Fungi</taxon>
        <taxon>Dikarya</taxon>
        <taxon>Ascomycota</taxon>
        <taxon>Saccharomycotina</taxon>
        <taxon>Pichiomycetes</taxon>
        <taxon>Pichiales</taxon>
        <taxon>Pichiaceae</taxon>
        <taxon>Kuraishia</taxon>
    </lineage>
</organism>
<dbReference type="GO" id="GO:0016020">
    <property type="term" value="C:membrane"/>
    <property type="evidence" value="ECO:0007669"/>
    <property type="project" value="UniProtKB-SubCell"/>
</dbReference>
<keyword evidence="8" id="KW-1185">Reference proteome</keyword>
<feature type="transmembrane region" description="Helical" evidence="6">
    <location>
        <begin position="380"/>
        <end position="402"/>
    </location>
</feature>
<evidence type="ECO:0000256" key="1">
    <source>
        <dbReference type="ARBA" id="ARBA00004141"/>
    </source>
</evidence>
<feature type="transmembrane region" description="Helical" evidence="6">
    <location>
        <begin position="85"/>
        <end position="107"/>
    </location>
</feature>
<evidence type="ECO:0000256" key="2">
    <source>
        <dbReference type="ARBA" id="ARBA00022692"/>
    </source>
</evidence>
<evidence type="ECO:0000256" key="5">
    <source>
        <dbReference type="SAM" id="MobiDB-lite"/>
    </source>
</evidence>
<dbReference type="Pfam" id="PF04172">
    <property type="entry name" value="LrgB"/>
    <property type="match status" value="1"/>
</dbReference>
<feature type="transmembrane region" description="Helical" evidence="6">
    <location>
        <begin position="113"/>
        <end position="141"/>
    </location>
</feature>
<feature type="transmembrane region" description="Helical" evidence="6">
    <location>
        <begin position="297"/>
        <end position="316"/>
    </location>
</feature>